<reference evidence="3" key="1">
    <citation type="submission" date="2019-04" db="EMBL/GenBank/DDBJ databases">
        <title>Draft genome sequence of Pseudonocardiaceae bacterium SL3-2-4.</title>
        <authorList>
            <person name="Ningsih F."/>
            <person name="Yokota A."/>
            <person name="Sakai Y."/>
            <person name="Nanatani K."/>
            <person name="Yabe S."/>
            <person name="Oetari A."/>
            <person name="Sjamsuridzal W."/>
        </authorList>
    </citation>
    <scope>NUCLEOTIDE SEQUENCE [LARGE SCALE GENOMIC DNA]</scope>
    <source>
        <strain evidence="3">SL3-2-4</strain>
    </source>
</reference>
<evidence type="ECO:0000256" key="1">
    <source>
        <dbReference type="SAM" id="MobiDB-lite"/>
    </source>
</evidence>
<sequence length="123" mass="13179">MVVVVDEVEQVAEDHEGVRALPRPCQGIGVAVHVGHHMDPHTDDLTGKAGRSVAAESRPGPADRRRPAGHLPTAGQTYGRLHSPPADRAHCHKEEREPVTGLPSWRSGTLGFLTSNKQRCGGC</sequence>
<name>A0A4D4J8U1_9PSEU</name>
<dbReference type="AlphaFoldDB" id="A0A4D4J8U1"/>
<comment type="caution">
    <text evidence="2">The sequence shown here is derived from an EMBL/GenBank/DDBJ whole genome shotgun (WGS) entry which is preliminary data.</text>
</comment>
<accession>A0A4D4J8U1</accession>
<keyword evidence="3" id="KW-1185">Reference proteome</keyword>
<feature type="compositionally biased region" description="Basic and acidic residues" evidence="1">
    <location>
        <begin position="36"/>
        <end position="46"/>
    </location>
</feature>
<feature type="region of interest" description="Disordered" evidence="1">
    <location>
        <begin position="36"/>
        <end position="106"/>
    </location>
</feature>
<gene>
    <name evidence="2" type="ORF">GTS_20100</name>
</gene>
<evidence type="ECO:0000313" key="2">
    <source>
        <dbReference type="EMBL" id="GDY30377.1"/>
    </source>
</evidence>
<proteinExistence type="predicted"/>
<protein>
    <submittedName>
        <fullName evidence="2">Uncharacterized protein</fullName>
    </submittedName>
</protein>
<dbReference type="Proteomes" id="UP000298860">
    <property type="component" value="Unassembled WGS sequence"/>
</dbReference>
<organism evidence="2 3">
    <name type="scientific">Gandjariella thermophila</name>
    <dbReference type="NCBI Taxonomy" id="1931992"/>
    <lineage>
        <taxon>Bacteria</taxon>
        <taxon>Bacillati</taxon>
        <taxon>Actinomycetota</taxon>
        <taxon>Actinomycetes</taxon>
        <taxon>Pseudonocardiales</taxon>
        <taxon>Pseudonocardiaceae</taxon>
        <taxon>Gandjariella</taxon>
    </lineage>
</organism>
<evidence type="ECO:0000313" key="3">
    <source>
        <dbReference type="Proteomes" id="UP000298860"/>
    </source>
</evidence>
<dbReference type="EMBL" id="BJFL01000007">
    <property type="protein sequence ID" value="GDY30377.1"/>
    <property type="molecule type" value="Genomic_DNA"/>
</dbReference>
<feature type="compositionally biased region" description="Basic and acidic residues" evidence="1">
    <location>
        <begin position="85"/>
        <end position="98"/>
    </location>
</feature>